<keyword evidence="6 10" id="KW-0812">Transmembrane</keyword>
<dbReference type="EMBL" id="CP080544">
    <property type="protein sequence ID" value="QYR52179.1"/>
    <property type="molecule type" value="Genomic_DNA"/>
</dbReference>
<evidence type="ECO:0000259" key="11">
    <source>
        <dbReference type="PROSITE" id="PS50109"/>
    </source>
</evidence>
<dbReference type="Pfam" id="PF00512">
    <property type="entry name" value="HisKA"/>
    <property type="match status" value="1"/>
</dbReference>
<feature type="transmembrane region" description="Helical" evidence="10">
    <location>
        <begin position="16"/>
        <end position="36"/>
    </location>
</feature>
<dbReference type="CDD" id="cd00130">
    <property type="entry name" value="PAS"/>
    <property type="match status" value="1"/>
</dbReference>
<keyword evidence="14" id="KW-1185">Reference proteome</keyword>
<dbReference type="InterPro" id="IPR000014">
    <property type="entry name" value="PAS"/>
</dbReference>
<dbReference type="InterPro" id="IPR042240">
    <property type="entry name" value="CHASE_sf"/>
</dbReference>
<evidence type="ECO:0000256" key="8">
    <source>
        <dbReference type="ARBA" id="ARBA00022989"/>
    </source>
</evidence>
<dbReference type="PANTHER" id="PTHR42878:SF15">
    <property type="entry name" value="BACTERIOPHYTOCHROME"/>
    <property type="match status" value="1"/>
</dbReference>
<comment type="subcellular location">
    <subcellularLocation>
        <location evidence="2">Membrane</location>
    </subcellularLocation>
</comment>
<proteinExistence type="predicted"/>
<dbReference type="PROSITE" id="PS50109">
    <property type="entry name" value="HIS_KIN"/>
    <property type="match status" value="1"/>
</dbReference>
<feature type="domain" description="CHASE" evidence="12">
    <location>
        <begin position="140"/>
        <end position="251"/>
    </location>
</feature>
<evidence type="ECO:0000256" key="2">
    <source>
        <dbReference type="ARBA" id="ARBA00004370"/>
    </source>
</evidence>
<evidence type="ECO:0000256" key="10">
    <source>
        <dbReference type="SAM" id="Phobius"/>
    </source>
</evidence>
<dbReference type="InterPro" id="IPR006189">
    <property type="entry name" value="CHASE_dom"/>
</dbReference>
<evidence type="ECO:0000256" key="5">
    <source>
        <dbReference type="ARBA" id="ARBA00022679"/>
    </source>
</evidence>
<dbReference type="Pfam" id="PF13426">
    <property type="entry name" value="PAS_9"/>
    <property type="match status" value="1"/>
</dbReference>
<keyword evidence="8 10" id="KW-1133">Transmembrane helix</keyword>
<dbReference type="RefSeq" id="WP_220378966.1">
    <property type="nucleotide sequence ID" value="NZ_CP080544.1"/>
</dbReference>
<dbReference type="Pfam" id="PF02518">
    <property type="entry name" value="HATPase_c"/>
    <property type="match status" value="1"/>
</dbReference>
<evidence type="ECO:0000256" key="9">
    <source>
        <dbReference type="ARBA" id="ARBA00023136"/>
    </source>
</evidence>
<accession>A0ABX8WPZ9</accession>
<evidence type="ECO:0000256" key="6">
    <source>
        <dbReference type="ARBA" id="ARBA00022692"/>
    </source>
</evidence>
<dbReference type="Gene3D" id="3.30.450.350">
    <property type="entry name" value="CHASE domain"/>
    <property type="match status" value="1"/>
</dbReference>
<dbReference type="InterPro" id="IPR035965">
    <property type="entry name" value="PAS-like_dom_sf"/>
</dbReference>
<evidence type="ECO:0000256" key="3">
    <source>
        <dbReference type="ARBA" id="ARBA00012438"/>
    </source>
</evidence>
<dbReference type="SMART" id="SM00388">
    <property type="entry name" value="HisKA"/>
    <property type="match status" value="1"/>
</dbReference>
<dbReference type="EC" id="2.7.13.3" evidence="3"/>
<dbReference type="InterPro" id="IPR050351">
    <property type="entry name" value="BphY/WalK/GraS-like"/>
</dbReference>
<evidence type="ECO:0000259" key="12">
    <source>
        <dbReference type="PROSITE" id="PS50839"/>
    </source>
</evidence>
<dbReference type="CDD" id="cd00082">
    <property type="entry name" value="HisKA"/>
    <property type="match status" value="1"/>
</dbReference>
<reference evidence="13 14" key="1">
    <citation type="submission" date="2021-08" db="EMBL/GenBank/DDBJ databases">
        <title>Lysobacter sp. strain CJ11 Genome sequencing and assembly.</title>
        <authorList>
            <person name="Kim I."/>
        </authorList>
    </citation>
    <scope>NUCLEOTIDE SEQUENCE [LARGE SCALE GENOMIC DNA]</scope>
    <source>
        <strain evidence="13 14">CJ11</strain>
    </source>
</reference>
<evidence type="ECO:0000313" key="14">
    <source>
        <dbReference type="Proteomes" id="UP000824755"/>
    </source>
</evidence>
<evidence type="ECO:0000256" key="7">
    <source>
        <dbReference type="ARBA" id="ARBA00022777"/>
    </source>
</evidence>
<evidence type="ECO:0000256" key="1">
    <source>
        <dbReference type="ARBA" id="ARBA00000085"/>
    </source>
</evidence>
<protein>
    <recommendedName>
        <fullName evidence="3">histidine kinase</fullName>
        <ecNumber evidence="3">2.7.13.3</ecNumber>
    </recommendedName>
</protein>
<name>A0ABX8WPZ9_9GAMM</name>
<dbReference type="SUPFAM" id="SSF47384">
    <property type="entry name" value="Homodimeric domain of signal transducing histidine kinase"/>
    <property type="match status" value="1"/>
</dbReference>
<dbReference type="SUPFAM" id="SSF55785">
    <property type="entry name" value="PYP-like sensor domain (PAS domain)"/>
    <property type="match status" value="1"/>
</dbReference>
<dbReference type="InterPro" id="IPR003661">
    <property type="entry name" value="HisK_dim/P_dom"/>
</dbReference>
<sequence length="717" mass="80206">MDSALNTALQRPRKRIAFLLFVLVLLVCLTLTGILWREAHRQANATRSAAAVKEADAIALLISGQLAAYELILHGNAALRASIVQIQREQWSAYVRALDIGQRYPGAVGIGLALYFDQSHLIRMQEQVRRESGQLFTVWPSGVRAEYGPIVFLAPEEQKNARAYGYDMYSEPLRHEAMQRAMESGKTWLTAPLQLKQDGTTPVTSAILYLPIYRNNAQPQTLSARRSEMLGWSYIPFHTETMIQQALKPLSRNFLLVVEAVSAETPRVLFKDAGTPAVTTPVWSSEDNVFGQTWRTSLYAKSGDADVFSKDLLVLLIGIPLSLSLASMVLMLALTRSRAYGIAQEMNAAHRRSETLLRTALTHSAIGKSLLDSRGRILQVNPAFCQIMMGEESDFIERVLDTLFDRGAVRLKSDHEEPGVWSEVRRLVRKSGEIRHISLTFATIPREENVEVAQIVQVQDITDRITNEARIQSLNRTLESRVESRTRALTEANEELKSFAYTVSHDLRAPLRAIEGFSQILSDKHAAQLDDTGKGYLQRVRTAAMRMSDLIDGLLKVSRLSQSKLQRSDINISDIANEVRAGLEESDPTRRVTFEIEPDMHANGDPALISNLLQNLIGNAWKFTREKPDALIRFGRTLELPHGFFVEDNGAGFSESYAHNLFRPFQRLHTDSEFEGHGIGLTSVKRVVERHGGEIRARGEVGKGARFVFNLPPGEAV</sequence>
<comment type="catalytic activity">
    <reaction evidence="1">
        <text>ATP + protein L-histidine = ADP + protein N-phospho-L-histidine.</text>
        <dbReference type="EC" id="2.7.13.3"/>
    </reaction>
</comment>
<evidence type="ECO:0000313" key="13">
    <source>
        <dbReference type="EMBL" id="QYR52179.1"/>
    </source>
</evidence>
<keyword evidence="9 10" id="KW-0472">Membrane</keyword>
<dbReference type="SMART" id="SM00387">
    <property type="entry name" value="HATPase_c"/>
    <property type="match status" value="1"/>
</dbReference>
<dbReference type="Gene3D" id="3.30.450.20">
    <property type="entry name" value="PAS domain"/>
    <property type="match status" value="1"/>
</dbReference>
<dbReference type="InterPro" id="IPR005467">
    <property type="entry name" value="His_kinase_dom"/>
</dbReference>
<evidence type="ECO:0000256" key="4">
    <source>
        <dbReference type="ARBA" id="ARBA00022553"/>
    </source>
</evidence>
<dbReference type="InterPro" id="IPR036890">
    <property type="entry name" value="HATPase_C_sf"/>
</dbReference>
<dbReference type="Proteomes" id="UP000824755">
    <property type="component" value="Chromosome"/>
</dbReference>
<feature type="domain" description="Histidine kinase" evidence="11">
    <location>
        <begin position="502"/>
        <end position="715"/>
    </location>
</feature>
<keyword evidence="5" id="KW-0808">Transferase</keyword>
<dbReference type="Pfam" id="PF03924">
    <property type="entry name" value="CHASE"/>
    <property type="match status" value="1"/>
</dbReference>
<dbReference type="InterPro" id="IPR036097">
    <property type="entry name" value="HisK_dim/P_sf"/>
</dbReference>
<dbReference type="InterPro" id="IPR003594">
    <property type="entry name" value="HATPase_dom"/>
</dbReference>
<dbReference type="Gene3D" id="3.30.565.10">
    <property type="entry name" value="Histidine kinase-like ATPase, C-terminal domain"/>
    <property type="match status" value="1"/>
</dbReference>
<organism evidence="13 14">
    <name type="scientific">Lysobacter soyae</name>
    <dbReference type="NCBI Taxonomy" id="2764185"/>
    <lineage>
        <taxon>Bacteria</taxon>
        <taxon>Pseudomonadati</taxon>
        <taxon>Pseudomonadota</taxon>
        <taxon>Gammaproteobacteria</taxon>
        <taxon>Lysobacterales</taxon>
        <taxon>Lysobacteraceae</taxon>
        <taxon>Lysobacter</taxon>
    </lineage>
</organism>
<dbReference type="InterPro" id="IPR004358">
    <property type="entry name" value="Sig_transdc_His_kin-like_C"/>
</dbReference>
<keyword evidence="4" id="KW-0597">Phosphoprotein</keyword>
<dbReference type="Gene3D" id="1.10.287.130">
    <property type="match status" value="1"/>
</dbReference>
<dbReference type="PANTHER" id="PTHR42878">
    <property type="entry name" value="TWO-COMPONENT HISTIDINE KINASE"/>
    <property type="match status" value="1"/>
</dbReference>
<gene>
    <name evidence="13" type="ORF">H8L67_06030</name>
</gene>
<feature type="transmembrane region" description="Helical" evidence="10">
    <location>
        <begin position="312"/>
        <end position="334"/>
    </location>
</feature>
<keyword evidence="7" id="KW-0418">Kinase</keyword>
<dbReference type="SUPFAM" id="SSF55874">
    <property type="entry name" value="ATPase domain of HSP90 chaperone/DNA topoisomerase II/histidine kinase"/>
    <property type="match status" value="1"/>
</dbReference>
<dbReference type="SMART" id="SM01079">
    <property type="entry name" value="CHASE"/>
    <property type="match status" value="1"/>
</dbReference>
<dbReference type="NCBIfam" id="TIGR00229">
    <property type="entry name" value="sensory_box"/>
    <property type="match status" value="1"/>
</dbReference>
<dbReference type="PRINTS" id="PR00344">
    <property type="entry name" value="BCTRLSENSOR"/>
</dbReference>
<dbReference type="PROSITE" id="PS50839">
    <property type="entry name" value="CHASE"/>
    <property type="match status" value="1"/>
</dbReference>